<dbReference type="RefSeq" id="XP_018002011.1">
    <property type="nucleotide sequence ID" value="XM_018145583.1"/>
</dbReference>
<proteinExistence type="inferred from homology"/>
<dbReference type="InterPro" id="IPR009100">
    <property type="entry name" value="AcylCoA_DH/oxidase_NM_dom_sf"/>
</dbReference>
<dbReference type="EMBL" id="LFJN01000008">
    <property type="protein sequence ID" value="KPI42048.1"/>
    <property type="molecule type" value="Genomic_DNA"/>
</dbReference>
<dbReference type="PANTHER" id="PTHR48083">
    <property type="entry name" value="MEDIUM-CHAIN SPECIFIC ACYL-COA DEHYDROGENASE, MITOCHONDRIAL-RELATED"/>
    <property type="match status" value="1"/>
</dbReference>
<dbReference type="VEuPathDB" id="FungiDB:AB675_5376"/>
<accession>A0A0N0NNX1</accession>
<dbReference type="SUPFAM" id="SSF56645">
    <property type="entry name" value="Acyl-CoA dehydrogenase NM domain-like"/>
    <property type="match status" value="1"/>
</dbReference>
<protein>
    <submittedName>
        <fullName evidence="8">Isobutyryl-CoA dehydrogenase, mitochondrial</fullName>
    </submittedName>
</protein>
<keyword evidence="6" id="KW-0812">Transmembrane</keyword>
<keyword evidence="2" id="KW-0285">Flavoprotein</keyword>
<feature type="region of interest" description="Disordered" evidence="5">
    <location>
        <begin position="600"/>
        <end position="667"/>
    </location>
</feature>
<dbReference type="STRING" id="1664694.A0A0N0NNX1"/>
<dbReference type="Proteomes" id="UP000038010">
    <property type="component" value="Unassembled WGS sequence"/>
</dbReference>
<keyword evidence="9" id="KW-1185">Reference proteome</keyword>
<dbReference type="GO" id="GO:0033539">
    <property type="term" value="P:fatty acid beta-oxidation using acyl-CoA dehydrogenase"/>
    <property type="evidence" value="ECO:0007669"/>
    <property type="project" value="TreeGrafter"/>
</dbReference>
<feature type="compositionally biased region" description="Polar residues" evidence="5">
    <location>
        <begin position="634"/>
        <end position="648"/>
    </location>
</feature>
<dbReference type="PANTHER" id="PTHR48083:SF15">
    <property type="entry name" value="ACYL-COA DEHYDROGENASE APDG"/>
    <property type="match status" value="1"/>
</dbReference>
<organism evidence="8 9">
    <name type="scientific">Cyphellophora attinorum</name>
    <dbReference type="NCBI Taxonomy" id="1664694"/>
    <lineage>
        <taxon>Eukaryota</taxon>
        <taxon>Fungi</taxon>
        <taxon>Dikarya</taxon>
        <taxon>Ascomycota</taxon>
        <taxon>Pezizomycotina</taxon>
        <taxon>Eurotiomycetes</taxon>
        <taxon>Chaetothyriomycetidae</taxon>
        <taxon>Chaetothyriales</taxon>
        <taxon>Cyphellophoraceae</taxon>
        <taxon>Cyphellophora</taxon>
    </lineage>
</organism>
<dbReference type="GO" id="GO:0003995">
    <property type="term" value="F:acyl-CoA dehydrogenase activity"/>
    <property type="evidence" value="ECO:0007669"/>
    <property type="project" value="TreeGrafter"/>
</dbReference>
<name>A0A0N0NNX1_9EURO</name>
<evidence type="ECO:0000256" key="6">
    <source>
        <dbReference type="SAM" id="Phobius"/>
    </source>
</evidence>
<gene>
    <name evidence="8" type="ORF">AB675_5376</name>
</gene>
<evidence type="ECO:0000256" key="4">
    <source>
        <dbReference type="ARBA" id="ARBA00023002"/>
    </source>
</evidence>
<keyword evidence="3" id="KW-0274">FAD</keyword>
<feature type="transmembrane region" description="Helical" evidence="6">
    <location>
        <begin position="547"/>
        <end position="569"/>
    </location>
</feature>
<evidence type="ECO:0000259" key="7">
    <source>
        <dbReference type="Pfam" id="PF00441"/>
    </source>
</evidence>
<dbReference type="Gene3D" id="3.50.4.10">
    <property type="entry name" value="Hepatocyte Growth Factor"/>
    <property type="match status" value="1"/>
</dbReference>
<feature type="compositionally biased region" description="Low complexity" evidence="5">
    <location>
        <begin position="622"/>
        <end position="633"/>
    </location>
</feature>
<evidence type="ECO:0000256" key="3">
    <source>
        <dbReference type="ARBA" id="ARBA00022827"/>
    </source>
</evidence>
<dbReference type="GeneID" id="28737463"/>
<feature type="domain" description="Acyl-CoA dehydrogenase/oxidase C-terminal" evidence="7">
    <location>
        <begin position="73"/>
        <end position="229"/>
    </location>
</feature>
<dbReference type="GO" id="GO:0005737">
    <property type="term" value="C:cytoplasm"/>
    <property type="evidence" value="ECO:0007669"/>
    <property type="project" value="TreeGrafter"/>
</dbReference>
<dbReference type="SUPFAM" id="SSF47203">
    <property type="entry name" value="Acyl-CoA dehydrogenase C-terminal domain-like"/>
    <property type="match status" value="1"/>
</dbReference>
<keyword evidence="6" id="KW-1133">Transmembrane helix</keyword>
<keyword evidence="4" id="KW-0560">Oxidoreductase</keyword>
<evidence type="ECO:0000256" key="1">
    <source>
        <dbReference type="ARBA" id="ARBA00009347"/>
    </source>
</evidence>
<dbReference type="Gene3D" id="1.20.140.10">
    <property type="entry name" value="Butyryl-CoA Dehydrogenase, subunit A, domain 3"/>
    <property type="match status" value="1"/>
</dbReference>
<reference evidence="8 9" key="1">
    <citation type="submission" date="2015-06" db="EMBL/GenBank/DDBJ databases">
        <title>Draft genome of the ant-associated black yeast Phialophora attae CBS 131958.</title>
        <authorList>
            <person name="Moreno L.F."/>
            <person name="Stielow B.J."/>
            <person name="de Hoog S."/>
            <person name="Vicente V.A."/>
            <person name="Weiss V.A."/>
            <person name="de Vries M."/>
            <person name="Cruz L.M."/>
            <person name="Souza E.M."/>
        </authorList>
    </citation>
    <scope>NUCLEOTIDE SEQUENCE [LARGE SCALE GENOMIC DNA]</scope>
    <source>
        <strain evidence="8 9">CBS 131958</strain>
    </source>
</reference>
<keyword evidence="6" id="KW-0472">Membrane</keyword>
<evidence type="ECO:0000313" key="9">
    <source>
        <dbReference type="Proteomes" id="UP000038010"/>
    </source>
</evidence>
<dbReference type="CDD" id="cd00567">
    <property type="entry name" value="ACAD"/>
    <property type="match status" value="1"/>
</dbReference>
<dbReference type="InterPro" id="IPR046373">
    <property type="entry name" value="Acyl-CoA_Oxase/DH_mid-dom_sf"/>
</dbReference>
<dbReference type="Gene3D" id="2.40.110.10">
    <property type="entry name" value="Butyryl-CoA Dehydrogenase, subunit A, domain 2"/>
    <property type="match status" value="1"/>
</dbReference>
<dbReference type="OrthoDB" id="10254877at2759"/>
<dbReference type="InterPro" id="IPR050741">
    <property type="entry name" value="Acyl-CoA_dehydrogenase"/>
</dbReference>
<sequence>MDYEWALERLRSMCVRTGGPGPAGLSVLLVPLKNQQGVSMRKMTTSGGTASGSTYIELEDVKVPVENLLGREGQGMRYIMTNFNHERLNIAILVATQARVALSLAFEWVMKREAFGQPLIMQPVVRHRLAKAGAELESLWAWIESFAYQMSRMNKRDADAKLGGSTALAKARAGLVLNECAQCAQLLFGGNGYTESGQGEVISRIAREIAGARVPGGSEDVLFDLAIRELYKHYRRATQAKAKMFFVYTECDINAAYSDIGNSVMDDLDTCMNACAEKGSDEDTDPCQAVAWNVAGSRCYLKGRGITAQNTTKSVGTIMAFSDPTVWANAKGGCGYNNNSIVTNTREQQFQVLCDTRYKGDNYDSTIRASYPAKHTETLEECLEYCSDGDPFCWGVLFSPTMEGGYRNCWAKNANATLHKGTWVPQTNQITAYAYEAINTTCAGSSYTTPSGAVFNTSCDHTGDSPDLQRVHADSFEHCQDLCADYKPDSGNAACKGVVYQPSARDGWLNCYLKYGLTNITAQGEWHTAVLASSSSDTGSSSSSSKAWIAGPVVGGIAIIAIIAGVLFWRRRRSRRNYPQQSSQERVESEPFKQQYPLQDNHAQHNSDGSPFLSPSAGGDSYYPPAKYDYAPPTSRQTGPAEMSTGSTMEAAELPTGQGPRHELPTS</sequence>
<evidence type="ECO:0000256" key="2">
    <source>
        <dbReference type="ARBA" id="ARBA00022630"/>
    </source>
</evidence>
<dbReference type="Pfam" id="PF00441">
    <property type="entry name" value="Acyl-CoA_dh_1"/>
    <property type="match status" value="1"/>
</dbReference>
<comment type="caution">
    <text evidence="8">The sequence shown here is derived from an EMBL/GenBank/DDBJ whole genome shotgun (WGS) entry which is preliminary data.</text>
</comment>
<comment type="similarity">
    <text evidence="1">Belongs to the acyl-CoA dehydrogenase family.</text>
</comment>
<evidence type="ECO:0000313" key="8">
    <source>
        <dbReference type="EMBL" id="KPI42048.1"/>
    </source>
</evidence>
<evidence type="ECO:0000256" key="5">
    <source>
        <dbReference type="SAM" id="MobiDB-lite"/>
    </source>
</evidence>
<dbReference type="InterPro" id="IPR009075">
    <property type="entry name" value="AcylCo_DH/oxidase_C"/>
</dbReference>
<dbReference type="AlphaFoldDB" id="A0A0N0NNX1"/>
<dbReference type="InterPro" id="IPR036250">
    <property type="entry name" value="AcylCo_DH-like_C"/>
</dbReference>